<reference evidence="1 2" key="1">
    <citation type="submission" date="2018-02" db="EMBL/GenBank/DDBJ databases">
        <authorList>
            <person name="Cohen D.B."/>
            <person name="Kent A.D."/>
        </authorList>
    </citation>
    <scope>NUCLEOTIDE SEQUENCE [LARGE SCALE GENOMIC DNA]</scope>
    <source>
        <strain evidence="1 2">ULC007</strain>
    </source>
</reference>
<keyword evidence="2" id="KW-1185">Reference proteome</keyword>
<sequence>MSTRKTVLQLQRQLDEAKRRAAYVAPQREEGAATQRRPKSAIKYGCTSAPSTDFTIQGSKAGIIFFGGEAALGLADAGSDPTAPKGFHPNRIYAMISDASPQVVRAKASNRAYTRYARGTRGSNTQSTFSAPISDITTPTMASVRAKFGTVANSKKDEVGGSYGRIWFEPERLPLVESGN</sequence>
<dbReference type="RefSeq" id="WP_073070022.1">
    <property type="nucleotide sequence ID" value="NZ_MPPI01000005.1"/>
</dbReference>
<accession>A0A2T1DJA3</accession>
<dbReference type="EMBL" id="PVWG01000005">
    <property type="protein sequence ID" value="PSB20553.1"/>
    <property type="molecule type" value="Genomic_DNA"/>
</dbReference>
<dbReference type="AlphaFoldDB" id="A0A2T1DJA3"/>
<dbReference type="OrthoDB" id="486520at2"/>
<proteinExistence type="predicted"/>
<gene>
    <name evidence="1" type="ORF">C7B65_06510</name>
</gene>
<name>A0A2T1DJA3_9CYAN</name>
<dbReference type="Proteomes" id="UP000238634">
    <property type="component" value="Unassembled WGS sequence"/>
</dbReference>
<protein>
    <submittedName>
        <fullName evidence="1">Uncharacterized protein</fullName>
    </submittedName>
</protein>
<reference evidence="1 2" key="2">
    <citation type="submission" date="2018-03" db="EMBL/GenBank/DDBJ databases">
        <title>The ancient ancestry and fast evolution of plastids.</title>
        <authorList>
            <person name="Moore K.R."/>
            <person name="Magnabosco C."/>
            <person name="Momper L."/>
            <person name="Gold D.A."/>
            <person name="Bosak T."/>
            <person name="Fournier G.P."/>
        </authorList>
    </citation>
    <scope>NUCLEOTIDE SEQUENCE [LARGE SCALE GENOMIC DNA]</scope>
    <source>
        <strain evidence="1 2">ULC007</strain>
    </source>
</reference>
<organism evidence="1 2">
    <name type="scientific">Phormidesmis priestleyi ULC007</name>
    <dbReference type="NCBI Taxonomy" id="1920490"/>
    <lineage>
        <taxon>Bacteria</taxon>
        <taxon>Bacillati</taxon>
        <taxon>Cyanobacteriota</taxon>
        <taxon>Cyanophyceae</taxon>
        <taxon>Leptolyngbyales</taxon>
        <taxon>Leptolyngbyaceae</taxon>
        <taxon>Phormidesmis</taxon>
    </lineage>
</organism>
<comment type="caution">
    <text evidence="1">The sequence shown here is derived from an EMBL/GenBank/DDBJ whole genome shotgun (WGS) entry which is preliminary data.</text>
</comment>
<dbReference type="STRING" id="1920490.GCA_001895925_02583"/>
<evidence type="ECO:0000313" key="2">
    <source>
        <dbReference type="Proteomes" id="UP000238634"/>
    </source>
</evidence>
<evidence type="ECO:0000313" key="1">
    <source>
        <dbReference type="EMBL" id="PSB20553.1"/>
    </source>
</evidence>